<dbReference type="AlphaFoldDB" id="A0AAN7QBM1"/>
<evidence type="ECO:0000313" key="2">
    <source>
        <dbReference type="Proteomes" id="UP001353858"/>
    </source>
</evidence>
<dbReference type="EMBL" id="JARPUR010000001">
    <property type="protein sequence ID" value="KAK4887075.1"/>
    <property type="molecule type" value="Genomic_DNA"/>
</dbReference>
<gene>
    <name evidence="1" type="ORF">RN001_003346</name>
</gene>
<reference evidence="2" key="1">
    <citation type="submission" date="2023-01" db="EMBL/GenBank/DDBJ databases">
        <title>Key to firefly adult light organ development and bioluminescence: homeobox transcription factors regulate luciferase expression and transportation to peroxisome.</title>
        <authorList>
            <person name="Fu X."/>
        </authorList>
    </citation>
    <scope>NUCLEOTIDE SEQUENCE [LARGE SCALE GENOMIC DNA]</scope>
</reference>
<accession>A0AAN7QBM1</accession>
<keyword evidence="2" id="KW-1185">Reference proteome</keyword>
<comment type="caution">
    <text evidence="1">The sequence shown here is derived from an EMBL/GenBank/DDBJ whole genome shotgun (WGS) entry which is preliminary data.</text>
</comment>
<organism evidence="1 2">
    <name type="scientific">Aquatica leii</name>
    <dbReference type="NCBI Taxonomy" id="1421715"/>
    <lineage>
        <taxon>Eukaryota</taxon>
        <taxon>Metazoa</taxon>
        <taxon>Ecdysozoa</taxon>
        <taxon>Arthropoda</taxon>
        <taxon>Hexapoda</taxon>
        <taxon>Insecta</taxon>
        <taxon>Pterygota</taxon>
        <taxon>Neoptera</taxon>
        <taxon>Endopterygota</taxon>
        <taxon>Coleoptera</taxon>
        <taxon>Polyphaga</taxon>
        <taxon>Elateriformia</taxon>
        <taxon>Elateroidea</taxon>
        <taxon>Lampyridae</taxon>
        <taxon>Luciolinae</taxon>
        <taxon>Aquatica</taxon>
    </lineage>
</organism>
<name>A0AAN7QBM1_9COLE</name>
<proteinExistence type="predicted"/>
<sequence>MNTTTFKKRQKTIGNSAVALRVIYLLLRRNQHRRWWVRPVNKRRKLQRDYHNLIQEMRLGDTENFFNYTRMSVDQFDLLLSWVGPVIKKRSYREPIGPGERLALTLRGQFISGEWHKEAPGNSALRPTSELNRRIGTRNATNNAIIYRNYIKQYANSEEGSVSWQLQAINT</sequence>
<protein>
    <submittedName>
        <fullName evidence="1">Uncharacterized protein</fullName>
    </submittedName>
</protein>
<dbReference type="Proteomes" id="UP001353858">
    <property type="component" value="Unassembled WGS sequence"/>
</dbReference>
<evidence type="ECO:0000313" key="1">
    <source>
        <dbReference type="EMBL" id="KAK4887075.1"/>
    </source>
</evidence>